<accession>A0ABN2E961</accession>
<gene>
    <name evidence="4" type="ORF">GCM10023153_30900</name>
</gene>
<dbReference type="PANTHER" id="PTHR43877">
    <property type="entry name" value="AMINOALKYLPHOSPHONATE N-ACETYLTRANSFERASE-RELATED-RELATED"/>
    <property type="match status" value="1"/>
</dbReference>
<keyword evidence="1" id="KW-0808">Transferase</keyword>
<comment type="caution">
    <text evidence="4">The sequence shown here is derived from an EMBL/GenBank/DDBJ whole genome shotgun (WGS) entry which is preliminary data.</text>
</comment>
<name>A0ABN2E961_9MICO</name>
<proteinExistence type="predicted"/>
<dbReference type="Pfam" id="PF24551">
    <property type="entry name" value="SH3_Rv0428c"/>
    <property type="match status" value="1"/>
</dbReference>
<dbReference type="Proteomes" id="UP001500390">
    <property type="component" value="Unassembled WGS sequence"/>
</dbReference>
<organism evidence="4 5">
    <name type="scientific">Ornithinibacter aureus</name>
    <dbReference type="NCBI Taxonomy" id="622664"/>
    <lineage>
        <taxon>Bacteria</taxon>
        <taxon>Bacillati</taxon>
        <taxon>Actinomycetota</taxon>
        <taxon>Actinomycetes</taxon>
        <taxon>Micrococcales</taxon>
        <taxon>Intrasporangiaceae</taxon>
        <taxon>Ornithinibacter</taxon>
    </lineage>
</organism>
<evidence type="ECO:0000313" key="4">
    <source>
        <dbReference type="EMBL" id="GAA4402091.1"/>
    </source>
</evidence>
<dbReference type="InterPro" id="IPR000182">
    <property type="entry name" value="GNAT_dom"/>
</dbReference>
<dbReference type="InterPro" id="IPR056935">
    <property type="entry name" value="Rv0428c-like_C"/>
</dbReference>
<dbReference type="Pfam" id="PF24553">
    <property type="entry name" value="Rv0428c_C"/>
    <property type="match status" value="1"/>
</dbReference>
<evidence type="ECO:0000256" key="2">
    <source>
        <dbReference type="ARBA" id="ARBA00023315"/>
    </source>
</evidence>
<evidence type="ECO:0000313" key="5">
    <source>
        <dbReference type="Proteomes" id="UP001500390"/>
    </source>
</evidence>
<protein>
    <recommendedName>
        <fullName evidence="3">N-acetyltransferase domain-containing protein</fullName>
    </recommendedName>
</protein>
<dbReference type="EMBL" id="BAABFX010000045">
    <property type="protein sequence ID" value="GAA4402091.1"/>
    <property type="molecule type" value="Genomic_DNA"/>
</dbReference>
<dbReference type="InterPro" id="IPR016181">
    <property type="entry name" value="Acyl_CoA_acyltransferase"/>
</dbReference>
<dbReference type="InterPro" id="IPR050832">
    <property type="entry name" value="Bact_Acetyltransf"/>
</dbReference>
<evidence type="ECO:0000259" key="3">
    <source>
        <dbReference type="PROSITE" id="PS51186"/>
    </source>
</evidence>
<sequence>MRAMDERVELPDREPRVGARVVVRYRLPEVDPRTGATLTDVVGDLVETDAASLVVRTRRGVVTVPRSLVTALKEIPPTPSRRGSPHRALSIEDLQRVMVGAWPAMETERLGDWVLRASRGFTQRANSVVTAGSPGLPLPDALDAVERWYAARDLPANLTIAGPVGFDPASDLVGAEALRRGYRGRVATVTLTASTRLIALQPPRRGVHQVAGVQEVAVGRDLTDDWFAAYRTYRAVDDHAARAVLTGSPDQVFATTRDAGGRVVGIGRLGLASAWGGIAAMWVEPTMRRRGIADAMLTALARAADDAGVASLHLQTDSDNDPALAVYGQRGFDRHHEYVNLTRPPG</sequence>
<dbReference type="InterPro" id="IPR056934">
    <property type="entry name" value="SH3_Rv0428c"/>
</dbReference>
<reference evidence="4 5" key="1">
    <citation type="journal article" date="2019" name="Int. J. Syst. Evol. Microbiol.">
        <title>The Global Catalogue of Microorganisms (GCM) 10K type strain sequencing project: providing services to taxonomists for standard genome sequencing and annotation.</title>
        <authorList>
            <consortium name="The Broad Institute Genomics Platform"/>
            <consortium name="The Broad Institute Genome Sequencing Center for Infectious Disease"/>
            <person name="Wu L."/>
            <person name="Ma J."/>
        </authorList>
    </citation>
    <scope>NUCLEOTIDE SEQUENCE [LARGE SCALE GENOMIC DNA]</scope>
    <source>
        <strain evidence="4 5">JCM 17738</strain>
    </source>
</reference>
<evidence type="ECO:0000256" key="1">
    <source>
        <dbReference type="ARBA" id="ARBA00022679"/>
    </source>
</evidence>
<dbReference type="PROSITE" id="PS51186">
    <property type="entry name" value="GNAT"/>
    <property type="match status" value="1"/>
</dbReference>
<dbReference type="SUPFAM" id="SSF55729">
    <property type="entry name" value="Acyl-CoA N-acyltransferases (Nat)"/>
    <property type="match status" value="1"/>
</dbReference>
<keyword evidence="5" id="KW-1185">Reference proteome</keyword>
<keyword evidence="2" id="KW-0012">Acyltransferase</keyword>
<feature type="domain" description="N-acetyltransferase" evidence="3">
    <location>
        <begin position="217"/>
        <end position="346"/>
    </location>
</feature>
<dbReference type="CDD" id="cd04301">
    <property type="entry name" value="NAT_SF"/>
    <property type="match status" value="1"/>
</dbReference>
<dbReference type="Gene3D" id="3.40.630.30">
    <property type="match status" value="1"/>
</dbReference>